<accession>A0A5J9SP23</accession>
<evidence type="ECO:0000256" key="1">
    <source>
        <dbReference type="SAM" id="MobiDB-lite"/>
    </source>
</evidence>
<name>A0A5J9SP23_9POAL</name>
<gene>
    <name evidence="2" type="ORF">EJB05_53830</name>
</gene>
<feature type="non-terminal residue" evidence="2">
    <location>
        <position position="1"/>
    </location>
</feature>
<feature type="region of interest" description="Disordered" evidence="1">
    <location>
        <begin position="1"/>
        <end position="21"/>
    </location>
</feature>
<evidence type="ECO:0000313" key="3">
    <source>
        <dbReference type="Proteomes" id="UP000324897"/>
    </source>
</evidence>
<dbReference type="Proteomes" id="UP000324897">
    <property type="component" value="Unassembled WGS sequence"/>
</dbReference>
<dbReference type="AlphaFoldDB" id="A0A5J9SP23"/>
<keyword evidence="3" id="KW-1185">Reference proteome</keyword>
<sequence>MPTSRCARSTHHRRRGERQITAAAFPCHAHSSARSPATRKARHLPGRCPRLEARAQFAIATPAMRARSAAKSAKEHWCFR</sequence>
<proteinExistence type="predicted"/>
<comment type="caution">
    <text evidence="2">The sequence shown here is derived from an EMBL/GenBank/DDBJ whole genome shotgun (WGS) entry which is preliminary data.</text>
</comment>
<organism evidence="2 3">
    <name type="scientific">Eragrostis curvula</name>
    <name type="common">weeping love grass</name>
    <dbReference type="NCBI Taxonomy" id="38414"/>
    <lineage>
        <taxon>Eukaryota</taxon>
        <taxon>Viridiplantae</taxon>
        <taxon>Streptophyta</taxon>
        <taxon>Embryophyta</taxon>
        <taxon>Tracheophyta</taxon>
        <taxon>Spermatophyta</taxon>
        <taxon>Magnoliopsida</taxon>
        <taxon>Liliopsida</taxon>
        <taxon>Poales</taxon>
        <taxon>Poaceae</taxon>
        <taxon>PACMAD clade</taxon>
        <taxon>Chloridoideae</taxon>
        <taxon>Eragrostideae</taxon>
        <taxon>Eragrostidinae</taxon>
        <taxon>Eragrostis</taxon>
    </lineage>
</organism>
<dbReference type="EMBL" id="RWGY01000550">
    <property type="protein sequence ID" value="TVU00736.1"/>
    <property type="molecule type" value="Genomic_DNA"/>
</dbReference>
<dbReference type="Gramene" id="TVU00736">
    <property type="protein sequence ID" value="TVU00736"/>
    <property type="gene ID" value="EJB05_53830"/>
</dbReference>
<protein>
    <submittedName>
        <fullName evidence="2">Uncharacterized protein</fullName>
    </submittedName>
</protein>
<reference evidence="2 3" key="1">
    <citation type="journal article" date="2019" name="Sci. Rep.">
        <title>A high-quality genome of Eragrostis curvula grass provides insights into Poaceae evolution and supports new strategies to enhance forage quality.</title>
        <authorList>
            <person name="Carballo J."/>
            <person name="Santos B.A.C.M."/>
            <person name="Zappacosta D."/>
            <person name="Garbus I."/>
            <person name="Selva J.P."/>
            <person name="Gallo C.A."/>
            <person name="Diaz A."/>
            <person name="Albertini E."/>
            <person name="Caccamo M."/>
            <person name="Echenique V."/>
        </authorList>
    </citation>
    <scope>NUCLEOTIDE SEQUENCE [LARGE SCALE GENOMIC DNA]</scope>
    <source>
        <strain evidence="3">cv. Victoria</strain>
        <tissue evidence="2">Leaf</tissue>
    </source>
</reference>
<evidence type="ECO:0000313" key="2">
    <source>
        <dbReference type="EMBL" id="TVU00736.1"/>
    </source>
</evidence>